<dbReference type="AlphaFoldDB" id="A0A4P7CIU4"/>
<dbReference type="Proteomes" id="UP000294444">
    <property type="component" value="Chromosome"/>
</dbReference>
<keyword evidence="4 9" id="KW-0456">Lyase</keyword>
<dbReference type="InterPro" id="IPR039793">
    <property type="entry name" value="UROS/Hem4"/>
</dbReference>
<gene>
    <name evidence="11" type="ORF">EXH44_02220</name>
</gene>
<comment type="function">
    <text evidence="6 9">Catalyzes cyclization of the linear tetrapyrrole, hydroxymethylbilane, to the macrocyclic uroporphyrinogen III.</text>
</comment>
<evidence type="ECO:0000256" key="2">
    <source>
        <dbReference type="ARBA" id="ARBA00008133"/>
    </source>
</evidence>
<accession>A0A4P7CIU4</accession>
<dbReference type="PANTHER" id="PTHR38042">
    <property type="entry name" value="UROPORPHYRINOGEN-III SYNTHASE, CHLOROPLASTIC"/>
    <property type="match status" value="1"/>
</dbReference>
<evidence type="ECO:0000256" key="4">
    <source>
        <dbReference type="ARBA" id="ARBA00023239"/>
    </source>
</evidence>
<comment type="catalytic activity">
    <reaction evidence="8 9">
        <text>hydroxymethylbilane = uroporphyrinogen III + H2O</text>
        <dbReference type="Rhea" id="RHEA:18965"/>
        <dbReference type="ChEBI" id="CHEBI:15377"/>
        <dbReference type="ChEBI" id="CHEBI:57308"/>
        <dbReference type="ChEBI" id="CHEBI:57845"/>
        <dbReference type="EC" id="4.2.1.75"/>
    </reaction>
</comment>
<evidence type="ECO:0000256" key="6">
    <source>
        <dbReference type="ARBA" id="ARBA00037589"/>
    </source>
</evidence>
<organism evidence="11 12">
    <name type="scientific">Actinobacillus indolicus</name>
    <dbReference type="NCBI Taxonomy" id="51049"/>
    <lineage>
        <taxon>Bacteria</taxon>
        <taxon>Pseudomonadati</taxon>
        <taxon>Pseudomonadota</taxon>
        <taxon>Gammaproteobacteria</taxon>
        <taxon>Pasteurellales</taxon>
        <taxon>Pasteurellaceae</taxon>
        <taxon>Actinobacillus</taxon>
    </lineage>
</organism>
<dbReference type="InterPro" id="IPR003754">
    <property type="entry name" value="4pyrrol_synth_uPrphyn_synth"/>
</dbReference>
<dbReference type="GO" id="GO:0006782">
    <property type="term" value="P:protoporphyrinogen IX biosynthetic process"/>
    <property type="evidence" value="ECO:0007669"/>
    <property type="project" value="UniProtKB-UniRule"/>
</dbReference>
<dbReference type="EC" id="4.2.1.75" evidence="3 9"/>
<dbReference type="Gene3D" id="3.40.50.10090">
    <property type="match status" value="2"/>
</dbReference>
<proteinExistence type="inferred from homology"/>
<dbReference type="RefSeq" id="WP_162856083.1">
    <property type="nucleotide sequence ID" value="NZ_CP038145.1"/>
</dbReference>
<name>A0A4P7CIU4_9PAST</name>
<evidence type="ECO:0000256" key="3">
    <source>
        <dbReference type="ARBA" id="ARBA00013109"/>
    </source>
</evidence>
<dbReference type="UniPathway" id="UPA00251">
    <property type="reaction ID" value="UER00320"/>
</dbReference>
<dbReference type="CDD" id="cd06578">
    <property type="entry name" value="HemD"/>
    <property type="match status" value="1"/>
</dbReference>
<protein>
    <recommendedName>
        <fullName evidence="7 9">Uroporphyrinogen-III synthase</fullName>
        <ecNumber evidence="3 9">4.2.1.75</ecNumber>
    </recommendedName>
</protein>
<dbReference type="SUPFAM" id="SSF69618">
    <property type="entry name" value="HemD-like"/>
    <property type="match status" value="1"/>
</dbReference>
<dbReference type="Pfam" id="PF02602">
    <property type="entry name" value="HEM4"/>
    <property type="match status" value="1"/>
</dbReference>
<evidence type="ECO:0000259" key="10">
    <source>
        <dbReference type="Pfam" id="PF02602"/>
    </source>
</evidence>
<evidence type="ECO:0000313" key="12">
    <source>
        <dbReference type="Proteomes" id="UP000294444"/>
    </source>
</evidence>
<evidence type="ECO:0000256" key="5">
    <source>
        <dbReference type="ARBA" id="ARBA00023244"/>
    </source>
</evidence>
<comment type="similarity">
    <text evidence="2 9">Belongs to the uroporphyrinogen-III synthase family.</text>
</comment>
<keyword evidence="12" id="KW-1185">Reference proteome</keyword>
<dbReference type="PANTHER" id="PTHR38042:SF1">
    <property type="entry name" value="UROPORPHYRINOGEN-III SYNTHASE, CHLOROPLASTIC"/>
    <property type="match status" value="1"/>
</dbReference>
<comment type="pathway">
    <text evidence="1 9">Porphyrin-containing compound metabolism; protoporphyrin-IX biosynthesis; coproporphyrinogen-III from 5-aminolevulinate: step 3/4.</text>
</comment>
<dbReference type="GO" id="GO:0006780">
    <property type="term" value="P:uroporphyrinogen III biosynthetic process"/>
    <property type="evidence" value="ECO:0007669"/>
    <property type="project" value="UniProtKB-UniRule"/>
</dbReference>
<evidence type="ECO:0000256" key="8">
    <source>
        <dbReference type="ARBA" id="ARBA00048617"/>
    </source>
</evidence>
<evidence type="ECO:0000313" key="11">
    <source>
        <dbReference type="EMBL" id="QBQ63131.1"/>
    </source>
</evidence>
<dbReference type="InterPro" id="IPR036108">
    <property type="entry name" value="4pyrrol_syn_uPrphyn_synt_sf"/>
</dbReference>
<dbReference type="EMBL" id="CP038145">
    <property type="protein sequence ID" value="QBQ63131.1"/>
    <property type="molecule type" value="Genomic_DNA"/>
</dbReference>
<evidence type="ECO:0000256" key="9">
    <source>
        <dbReference type="RuleBase" id="RU366031"/>
    </source>
</evidence>
<feature type="domain" description="Tetrapyrrole biosynthesis uroporphyrinogen III synthase" evidence="10">
    <location>
        <begin position="14"/>
        <end position="242"/>
    </location>
</feature>
<reference evidence="11 12" key="1">
    <citation type="submission" date="2019-03" db="EMBL/GenBank/DDBJ databases">
        <authorList>
            <person name="Che Y."/>
            <person name="Zhou L."/>
        </authorList>
    </citation>
    <scope>NUCLEOTIDE SEQUENCE [LARGE SCALE GENOMIC DNA]</scope>
    <source>
        <strain evidence="11 12">AIFJ1607</strain>
    </source>
</reference>
<keyword evidence="5 9" id="KW-0627">Porphyrin biosynthesis</keyword>
<dbReference type="GO" id="GO:0004852">
    <property type="term" value="F:uroporphyrinogen-III synthase activity"/>
    <property type="evidence" value="ECO:0007669"/>
    <property type="project" value="UniProtKB-UniRule"/>
</dbReference>
<dbReference type="KEGG" id="aio:EXH44_02220"/>
<sequence length="248" mass="28054">MNVLVTRPDQRGQQLVELLAEKQIFALHQPLFSVASGKDLPQLPSAIARLNRGDYVFAVSKNAVDFAYETLKETGFHWRSDLHYFAVGQGTAQYFCAQIEQKVIYPIESENSEGLLELPQMQDLSDKNVLILRADSGRELFPEQAQLRGAQVHILECYQRIIASDLPEQISLAKRIGIDVIVITSGEILLTLFEQTAESERNWLFECRLVVVGQRIAKLAIKLGWKPENIQISEKADNQSLLKLLINH</sequence>
<evidence type="ECO:0000256" key="1">
    <source>
        <dbReference type="ARBA" id="ARBA00004772"/>
    </source>
</evidence>
<evidence type="ECO:0000256" key="7">
    <source>
        <dbReference type="ARBA" id="ARBA00040167"/>
    </source>
</evidence>